<organism evidence="1 2">
    <name type="scientific">Cylicostephanus goldi</name>
    <name type="common">Nematode worm</name>
    <dbReference type="NCBI Taxonomy" id="71465"/>
    <lineage>
        <taxon>Eukaryota</taxon>
        <taxon>Metazoa</taxon>
        <taxon>Ecdysozoa</taxon>
        <taxon>Nematoda</taxon>
        <taxon>Chromadorea</taxon>
        <taxon>Rhabditida</taxon>
        <taxon>Rhabditina</taxon>
        <taxon>Rhabditomorpha</taxon>
        <taxon>Strongyloidea</taxon>
        <taxon>Strongylidae</taxon>
        <taxon>Cylicostephanus</taxon>
    </lineage>
</organism>
<evidence type="ECO:0000313" key="1">
    <source>
        <dbReference type="EMBL" id="VDK57267.1"/>
    </source>
</evidence>
<proteinExistence type="predicted"/>
<gene>
    <name evidence="1" type="ORF">CGOC_LOCUS3925</name>
</gene>
<protein>
    <submittedName>
        <fullName evidence="1">Uncharacterized protein</fullName>
    </submittedName>
</protein>
<dbReference type="EMBL" id="UYRV01010227">
    <property type="protein sequence ID" value="VDK57267.1"/>
    <property type="molecule type" value="Genomic_DNA"/>
</dbReference>
<reference evidence="1 2" key="1">
    <citation type="submission" date="2018-11" db="EMBL/GenBank/DDBJ databases">
        <authorList>
            <consortium name="Pathogen Informatics"/>
        </authorList>
    </citation>
    <scope>NUCLEOTIDE SEQUENCE [LARGE SCALE GENOMIC DNA]</scope>
</reference>
<dbReference type="OrthoDB" id="5850959at2759"/>
<dbReference type="Proteomes" id="UP000271889">
    <property type="component" value="Unassembled WGS sequence"/>
</dbReference>
<evidence type="ECO:0000313" key="2">
    <source>
        <dbReference type="Proteomes" id="UP000271889"/>
    </source>
</evidence>
<name>A0A3P6RDT7_CYLGO</name>
<dbReference type="AlphaFoldDB" id="A0A3P6RDT7"/>
<keyword evidence="2" id="KW-1185">Reference proteome</keyword>
<sequence>MPSTSPYLLETEEEDNLPSRDATTITFLNPTRSSECTKKEKISYFVLFGYRLATNSVTARLRGIDQSSCIMYCSQNIVG</sequence>
<accession>A0A3P6RDT7</accession>